<gene>
    <name evidence="3" type="ORF">GCM10007298_03710</name>
</gene>
<feature type="signal peptide" evidence="2">
    <location>
        <begin position="1"/>
        <end position="32"/>
    </location>
</feature>
<dbReference type="RefSeq" id="WP_188486387.1">
    <property type="nucleotide sequence ID" value="NZ_BMCS01000001.1"/>
</dbReference>
<evidence type="ECO:0000313" key="4">
    <source>
        <dbReference type="Proteomes" id="UP000632454"/>
    </source>
</evidence>
<dbReference type="Proteomes" id="UP000632454">
    <property type="component" value="Unassembled WGS sequence"/>
</dbReference>
<name>A0ABQ1U6S2_9NOCA</name>
<feature type="compositionally biased region" description="Low complexity" evidence="1">
    <location>
        <begin position="30"/>
        <end position="59"/>
    </location>
</feature>
<keyword evidence="4" id="KW-1185">Reference proteome</keyword>
<evidence type="ECO:0000256" key="2">
    <source>
        <dbReference type="SAM" id="SignalP"/>
    </source>
</evidence>
<dbReference type="EMBL" id="BMCS01000001">
    <property type="protein sequence ID" value="GGF11006.1"/>
    <property type="molecule type" value="Genomic_DNA"/>
</dbReference>
<comment type="caution">
    <text evidence="3">The sequence shown here is derived from an EMBL/GenBank/DDBJ whole genome shotgun (WGS) entry which is preliminary data.</text>
</comment>
<proteinExistence type="predicted"/>
<protein>
    <submittedName>
        <fullName evidence="3">Uncharacterized protein</fullName>
    </submittedName>
</protein>
<evidence type="ECO:0000256" key="1">
    <source>
        <dbReference type="SAM" id="MobiDB-lite"/>
    </source>
</evidence>
<accession>A0ABQ1U6S2</accession>
<organism evidence="3 4">
    <name type="scientific">Williamsia phyllosphaerae</name>
    <dbReference type="NCBI Taxonomy" id="885042"/>
    <lineage>
        <taxon>Bacteria</taxon>
        <taxon>Bacillati</taxon>
        <taxon>Actinomycetota</taxon>
        <taxon>Actinomycetes</taxon>
        <taxon>Mycobacteriales</taxon>
        <taxon>Nocardiaceae</taxon>
        <taxon>Williamsia</taxon>
    </lineage>
</organism>
<sequence>MNIKKAATSTIAAGFVGAALLGLGVSAGTASAAPQQGHSSQTQARAQQPQQQRQITISRPDYRPFTYRGHRVTPRYDAAHRAWGFTYDRTFVHVVLARR</sequence>
<evidence type="ECO:0000313" key="3">
    <source>
        <dbReference type="EMBL" id="GGF11006.1"/>
    </source>
</evidence>
<keyword evidence="2" id="KW-0732">Signal</keyword>
<reference evidence="4" key="1">
    <citation type="journal article" date="2019" name="Int. J. Syst. Evol. Microbiol.">
        <title>The Global Catalogue of Microorganisms (GCM) 10K type strain sequencing project: providing services to taxonomists for standard genome sequencing and annotation.</title>
        <authorList>
            <consortium name="The Broad Institute Genomics Platform"/>
            <consortium name="The Broad Institute Genome Sequencing Center for Infectious Disease"/>
            <person name="Wu L."/>
            <person name="Ma J."/>
        </authorList>
    </citation>
    <scope>NUCLEOTIDE SEQUENCE [LARGE SCALE GENOMIC DNA]</scope>
    <source>
        <strain evidence="4">CCM 7855</strain>
    </source>
</reference>
<feature type="region of interest" description="Disordered" evidence="1">
    <location>
        <begin position="30"/>
        <end position="63"/>
    </location>
</feature>
<feature type="chain" id="PRO_5045474546" evidence="2">
    <location>
        <begin position="33"/>
        <end position="99"/>
    </location>
</feature>